<dbReference type="OrthoDB" id="1907273at2"/>
<dbReference type="Proteomes" id="UP000216024">
    <property type="component" value="Unassembled WGS sequence"/>
</dbReference>
<evidence type="ECO:0000313" key="1">
    <source>
        <dbReference type="EMBL" id="PAB58259.1"/>
    </source>
</evidence>
<comment type="caution">
    <text evidence="1">The sequence shown here is derived from an EMBL/GenBank/DDBJ whole genome shotgun (WGS) entry which is preliminary data.</text>
</comment>
<protein>
    <submittedName>
        <fullName evidence="1">Uncharacterized protein</fullName>
    </submittedName>
</protein>
<sequence length="168" mass="19321">MIEKRNQATFILPNNLKGRSIHEKVIPTVCNLKNMLDKLVSLDGDISSFKGWEKRSYKAYKIDLIKDKILSAPKDNWKDIIRGHILDHNPRDFGASCIDIYLVGYVSETYGIGKEKLFEYIKQNNISTKQNSANAIWQVGKGDGVYLGILNDNGTIKDWEFVRKWIKE</sequence>
<reference evidence="1 2" key="1">
    <citation type="submission" date="2017-06" db="EMBL/GenBank/DDBJ databases">
        <title>Draft genome sequence of anaerobic fermentative bacterium Anaeromicrobium sediminis DY2726D isolated from West Pacific Ocean sediments.</title>
        <authorList>
            <person name="Zeng X."/>
        </authorList>
    </citation>
    <scope>NUCLEOTIDE SEQUENCE [LARGE SCALE GENOMIC DNA]</scope>
    <source>
        <strain evidence="1 2">DY2726D</strain>
    </source>
</reference>
<dbReference type="AlphaFoldDB" id="A0A267MFB1"/>
<evidence type="ECO:0000313" key="2">
    <source>
        <dbReference type="Proteomes" id="UP000216024"/>
    </source>
</evidence>
<gene>
    <name evidence="1" type="ORF">CCE28_16565</name>
</gene>
<name>A0A267MFB1_9FIRM</name>
<dbReference type="EMBL" id="NIBG01000018">
    <property type="protein sequence ID" value="PAB58259.1"/>
    <property type="molecule type" value="Genomic_DNA"/>
</dbReference>
<proteinExistence type="predicted"/>
<accession>A0A267MFB1</accession>
<organism evidence="1 2">
    <name type="scientific">Anaeromicrobium sediminis</name>
    <dbReference type="NCBI Taxonomy" id="1478221"/>
    <lineage>
        <taxon>Bacteria</taxon>
        <taxon>Bacillati</taxon>
        <taxon>Bacillota</taxon>
        <taxon>Clostridia</taxon>
        <taxon>Peptostreptococcales</taxon>
        <taxon>Thermotaleaceae</taxon>
        <taxon>Anaeromicrobium</taxon>
    </lineage>
</organism>
<keyword evidence="2" id="KW-1185">Reference proteome</keyword>